<dbReference type="InterPro" id="IPR003439">
    <property type="entry name" value="ABC_transporter-like_ATP-bd"/>
</dbReference>
<dbReference type="EMBL" id="MAYM02000517">
    <property type="protein sequence ID" value="RLN37835.1"/>
    <property type="molecule type" value="Genomic_DNA"/>
</dbReference>
<evidence type="ECO:0000259" key="5">
    <source>
        <dbReference type="Pfam" id="PF00005"/>
    </source>
</evidence>
<keyword evidence="4" id="KW-0067">ATP-binding</keyword>
<proteinExistence type="predicted"/>
<dbReference type="InterPro" id="IPR050173">
    <property type="entry name" value="ABC_transporter_C-like"/>
</dbReference>
<dbReference type="PANTHER" id="PTHR24223:SF443">
    <property type="entry name" value="MULTIDRUG-RESISTANCE LIKE PROTEIN 1, ISOFORM I"/>
    <property type="match status" value="1"/>
</dbReference>
<comment type="caution">
    <text evidence="6">The sequence shown here is derived from an EMBL/GenBank/DDBJ whole genome shotgun (WGS) entry which is preliminary data.</text>
</comment>
<dbReference type="GO" id="GO:0012505">
    <property type="term" value="C:endomembrane system"/>
    <property type="evidence" value="ECO:0007669"/>
    <property type="project" value="UniProtKB-SubCell"/>
</dbReference>
<dbReference type="InterPro" id="IPR027417">
    <property type="entry name" value="P-loop_NTPase"/>
</dbReference>
<dbReference type="GO" id="GO:0042626">
    <property type="term" value="F:ATPase-coupled transmembrane transporter activity"/>
    <property type="evidence" value="ECO:0007669"/>
    <property type="project" value="TreeGrafter"/>
</dbReference>
<evidence type="ECO:0000256" key="2">
    <source>
        <dbReference type="ARBA" id="ARBA00022737"/>
    </source>
</evidence>
<organism evidence="6 7">
    <name type="scientific">Phytophthora kernoviae</name>
    <dbReference type="NCBI Taxonomy" id="325452"/>
    <lineage>
        <taxon>Eukaryota</taxon>
        <taxon>Sar</taxon>
        <taxon>Stramenopiles</taxon>
        <taxon>Oomycota</taxon>
        <taxon>Peronosporomycetes</taxon>
        <taxon>Peronosporales</taxon>
        <taxon>Peronosporaceae</taxon>
        <taxon>Phytophthora</taxon>
    </lineage>
</organism>
<reference evidence="6 7" key="1">
    <citation type="submission" date="2018-07" db="EMBL/GenBank/DDBJ databases">
        <title>Genome sequencing of oomycete isolates from Chile give support for New Zealand origin for Phytophthora kernoviae and make available the first Nothophytophthora sp. genome.</title>
        <authorList>
            <person name="Studholme D.J."/>
            <person name="Sanfuentes E."/>
            <person name="Panda P."/>
            <person name="Hill R."/>
            <person name="Sambles C."/>
            <person name="Grant M."/>
            <person name="Williams N.M."/>
            <person name="Mcdougal R.L."/>
        </authorList>
    </citation>
    <scope>NUCLEOTIDE SEQUENCE [LARGE SCALE GENOMIC DNA]</scope>
    <source>
        <strain evidence="6">Chile2</strain>
    </source>
</reference>
<dbReference type="GO" id="GO:0005524">
    <property type="term" value="F:ATP binding"/>
    <property type="evidence" value="ECO:0007669"/>
    <property type="project" value="UniProtKB-KW"/>
</dbReference>
<evidence type="ECO:0000313" key="7">
    <source>
        <dbReference type="Proteomes" id="UP000285883"/>
    </source>
</evidence>
<feature type="domain" description="ABC transporter" evidence="5">
    <location>
        <begin position="68"/>
        <end position="102"/>
    </location>
</feature>
<dbReference type="GO" id="GO:0016887">
    <property type="term" value="F:ATP hydrolysis activity"/>
    <property type="evidence" value="ECO:0007669"/>
    <property type="project" value="InterPro"/>
</dbReference>
<sequence length="177" mass="19756">TSASKSSLMIAFFRICEFESGNVVIDGIDIQKMWLADLRRVWPLSLKIRYSTVAPYTVMTWGTGLNFVVSERDDNLSVGQRQLLCIGRALLKDSKIVMLDKPPANIDTATDQLIQVTIRETFVDKTVLIIAHRTNTILHCNKVAVMDAGRVVEFASPSSLLQQPNSIFASLVNRTNE</sequence>
<dbReference type="PANTHER" id="PTHR24223">
    <property type="entry name" value="ATP-BINDING CASSETTE SUB-FAMILY C"/>
    <property type="match status" value="1"/>
</dbReference>
<dbReference type="Proteomes" id="UP000285883">
    <property type="component" value="Unassembled WGS sequence"/>
</dbReference>
<evidence type="ECO:0000256" key="3">
    <source>
        <dbReference type="ARBA" id="ARBA00022741"/>
    </source>
</evidence>
<evidence type="ECO:0000313" key="6">
    <source>
        <dbReference type="EMBL" id="RLN37835.1"/>
    </source>
</evidence>
<gene>
    <name evidence="6" type="ORF">BBI17_007717</name>
</gene>
<dbReference type="SUPFAM" id="SSF52540">
    <property type="entry name" value="P-loop containing nucleoside triphosphate hydrolases"/>
    <property type="match status" value="1"/>
</dbReference>
<evidence type="ECO:0000256" key="1">
    <source>
        <dbReference type="ARBA" id="ARBA00004127"/>
    </source>
</evidence>
<comment type="subcellular location">
    <subcellularLocation>
        <location evidence="1">Endomembrane system</location>
        <topology evidence="1">Multi-pass membrane protein</topology>
    </subcellularLocation>
</comment>
<evidence type="ECO:0000256" key="4">
    <source>
        <dbReference type="ARBA" id="ARBA00022840"/>
    </source>
</evidence>
<dbReference type="Pfam" id="PF00005">
    <property type="entry name" value="ABC_tran"/>
    <property type="match status" value="1"/>
</dbReference>
<keyword evidence="2" id="KW-0677">Repeat</keyword>
<dbReference type="AlphaFoldDB" id="A0A3R7H9Q0"/>
<accession>A0A3R7H9Q0</accession>
<dbReference type="Gene3D" id="3.40.50.300">
    <property type="entry name" value="P-loop containing nucleotide triphosphate hydrolases"/>
    <property type="match status" value="1"/>
</dbReference>
<dbReference type="GO" id="GO:0016020">
    <property type="term" value="C:membrane"/>
    <property type="evidence" value="ECO:0007669"/>
    <property type="project" value="TreeGrafter"/>
</dbReference>
<feature type="non-terminal residue" evidence="6">
    <location>
        <position position="1"/>
    </location>
</feature>
<dbReference type="FunFam" id="3.40.50.300:FF:003492">
    <property type="entry name" value="AGAP012735-PA"/>
    <property type="match status" value="1"/>
</dbReference>
<protein>
    <recommendedName>
        <fullName evidence="5">ABC transporter domain-containing protein</fullName>
    </recommendedName>
</protein>
<keyword evidence="3" id="KW-0547">Nucleotide-binding</keyword>
<name>A0A3R7H9Q0_9STRA</name>